<keyword evidence="5" id="KW-0804">Transcription</keyword>
<reference evidence="8 9" key="1">
    <citation type="submission" date="2016-11" db="EMBL/GenBank/DDBJ databases">
        <authorList>
            <person name="Jaros S."/>
            <person name="Januszkiewicz K."/>
            <person name="Wedrychowicz H."/>
        </authorList>
    </citation>
    <scope>NUCLEOTIDE SEQUENCE [LARGE SCALE GENOMIC DNA]</scope>
    <source>
        <strain evidence="8 9">DSM 15930</strain>
    </source>
</reference>
<evidence type="ECO:0000313" key="8">
    <source>
        <dbReference type="EMBL" id="SHM12886.1"/>
    </source>
</evidence>
<dbReference type="InterPro" id="IPR013249">
    <property type="entry name" value="RNA_pol_sigma70_r4_t2"/>
</dbReference>
<dbReference type="SUPFAM" id="SSF88946">
    <property type="entry name" value="Sigma2 domain of RNA polymerase sigma factors"/>
    <property type="match status" value="1"/>
</dbReference>
<dbReference type="GO" id="GO:0016987">
    <property type="term" value="F:sigma factor activity"/>
    <property type="evidence" value="ECO:0007669"/>
    <property type="project" value="UniProtKB-KW"/>
</dbReference>
<dbReference type="Gene3D" id="1.10.1740.10">
    <property type="match status" value="1"/>
</dbReference>
<dbReference type="Pfam" id="PF04542">
    <property type="entry name" value="Sigma70_r2"/>
    <property type="match status" value="1"/>
</dbReference>
<proteinExistence type="inferred from homology"/>
<dbReference type="NCBIfam" id="TIGR02937">
    <property type="entry name" value="sigma70-ECF"/>
    <property type="match status" value="1"/>
</dbReference>
<protein>
    <submittedName>
        <fullName evidence="8">RNA polymerase sigma-70 factor, ECF subfamily</fullName>
    </submittedName>
</protein>
<dbReference type="EMBL" id="FRCP01000006">
    <property type="protein sequence ID" value="SHM12886.1"/>
    <property type="molecule type" value="Genomic_DNA"/>
</dbReference>
<accession>A0A1M7G9N0</accession>
<comment type="similarity">
    <text evidence="1">Belongs to the sigma-70 factor family. ECF subfamily.</text>
</comment>
<keyword evidence="2" id="KW-0805">Transcription regulation</keyword>
<dbReference type="InterPro" id="IPR013324">
    <property type="entry name" value="RNA_pol_sigma_r3/r4-like"/>
</dbReference>
<evidence type="ECO:0000256" key="5">
    <source>
        <dbReference type="ARBA" id="ARBA00023163"/>
    </source>
</evidence>
<organism evidence="8 9">
    <name type="scientific">Anaerosporobacter mobilis DSM 15930</name>
    <dbReference type="NCBI Taxonomy" id="1120996"/>
    <lineage>
        <taxon>Bacteria</taxon>
        <taxon>Bacillati</taxon>
        <taxon>Bacillota</taxon>
        <taxon>Clostridia</taxon>
        <taxon>Lachnospirales</taxon>
        <taxon>Lachnospiraceae</taxon>
        <taxon>Anaerosporobacter</taxon>
    </lineage>
</organism>
<dbReference type="PANTHER" id="PTHR43133">
    <property type="entry name" value="RNA POLYMERASE ECF-TYPE SIGMA FACTO"/>
    <property type="match status" value="1"/>
</dbReference>
<dbReference type="InterPro" id="IPR014284">
    <property type="entry name" value="RNA_pol_sigma-70_dom"/>
</dbReference>
<evidence type="ECO:0000259" key="6">
    <source>
        <dbReference type="Pfam" id="PF04542"/>
    </source>
</evidence>
<dbReference type="Proteomes" id="UP000184038">
    <property type="component" value="Unassembled WGS sequence"/>
</dbReference>
<dbReference type="SUPFAM" id="SSF88659">
    <property type="entry name" value="Sigma3 and sigma4 domains of RNA polymerase sigma factors"/>
    <property type="match status" value="1"/>
</dbReference>
<keyword evidence="9" id="KW-1185">Reference proteome</keyword>
<feature type="domain" description="RNA polymerase sigma factor 70 region 4 type 2" evidence="7">
    <location>
        <begin position="105"/>
        <end position="155"/>
    </location>
</feature>
<dbReference type="AlphaFoldDB" id="A0A1M7G9N0"/>
<dbReference type="Gene3D" id="1.10.10.10">
    <property type="entry name" value="Winged helix-like DNA-binding domain superfamily/Winged helix DNA-binding domain"/>
    <property type="match status" value="1"/>
</dbReference>
<dbReference type="RefSeq" id="WP_242952478.1">
    <property type="nucleotide sequence ID" value="NZ_FRCP01000006.1"/>
</dbReference>
<dbReference type="GO" id="GO:0006352">
    <property type="term" value="P:DNA-templated transcription initiation"/>
    <property type="evidence" value="ECO:0007669"/>
    <property type="project" value="InterPro"/>
</dbReference>
<dbReference type="PANTHER" id="PTHR43133:SF52">
    <property type="entry name" value="ECF RNA POLYMERASE SIGMA FACTOR SIGL"/>
    <property type="match status" value="1"/>
</dbReference>
<dbReference type="GO" id="GO:0003677">
    <property type="term" value="F:DNA binding"/>
    <property type="evidence" value="ECO:0007669"/>
    <property type="project" value="UniProtKB-KW"/>
</dbReference>
<dbReference type="STRING" id="1120996.SAMN02746066_00918"/>
<sequence>MNDSKDSMERIYIEYSKMVYKYLFSFTHNESIAEELMQETFYQAIRCQSRYDRSCKITTWLCAIAKNQWRNYCKKHHMEESLGEELIDKPVPSSEDIVLSNMNKMEIMKALHGLKEPQREVMYLRLSADLSFREIGEIMGQSENWARVTYYRGKGRVLEEVRNNGS</sequence>
<evidence type="ECO:0000313" key="9">
    <source>
        <dbReference type="Proteomes" id="UP000184038"/>
    </source>
</evidence>
<evidence type="ECO:0000256" key="2">
    <source>
        <dbReference type="ARBA" id="ARBA00023015"/>
    </source>
</evidence>
<evidence type="ECO:0000256" key="3">
    <source>
        <dbReference type="ARBA" id="ARBA00023082"/>
    </source>
</evidence>
<dbReference type="InterPro" id="IPR013325">
    <property type="entry name" value="RNA_pol_sigma_r2"/>
</dbReference>
<dbReference type="Pfam" id="PF08281">
    <property type="entry name" value="Sigma70_r4_2"/>
    <property type="match status" value="1"/>
</dbReference>
<dbReference type="InterPro" id="IPR036388">
    <property type="entry name" value="WH-like_DNA-bd_sf"/>
</dbReference>
<gene>
    <name evidence="8" type="ORF">SAMN02746066_00918</name>
</gene>
<dbReference type="InterPro" id="IPR039425">
    <property type="entry name" value="RNA_pol_sigma-70-like"/>
</dbReference>
<keyword evidence="3" id="KW-0731">Sigma factor</keyword>
<keyword evidence="4" id="KW-0238">DNA-binding</keyword>
<name>A0A1M7G9N0_9FIRM</name>
<feature type="domain" description="RNA polymerase sigma-70 region 2" evidence="6">
    <location>
        <begin position="12"/>
        <end position="76"/>
    </location>
</feature>
<evidence type="ECO:0000256" key="4">
    <source>
        <dbReference type="ARBA" id="ARBA00023125"/>
    </source>
</evidence>
<evidence type="ECO:0000256" key="1">
    <source>
        <dbReference type="ARBA" id="ARBA00010641"/>
    </source>
</evidence>
<evidence type="ECO:0000259" key="7">
    <source>
        <dbReference type="Pfam" id="PF08281"/>
    </source>
</evidence>
<dbReference type="InterPro" id="IPR007627">
    <property type="entry name" value="RNA_pol_sigma70_r2"/>
</dbReference>